<dbReference type="InterPro" id="IPR002563">
    <property type="entry name" value="Flavin_Rdtase-like_dom"/>
</dbReference>
<keyword evidence="4" id="KW-1185">Reference proteome</keyword>
<dbReference type="Proteomes" id="UP000295371">
    <property type="component" value="Unassembled WGS sequence"/>
</dbReference>
<dbReference type="Gene3D" id="2.30.110.10">
    <property type="entry name" value="Electron Transport, Fmn-binding Protein, Chain A"/>
    <property type="match status" value="1"/>
</dbReference>
<sequence>MSAEPGEPVDTSTVIDSEQFRSIFRQHPAGVAVITAQSKGRNVGFPATSVISVSAEPPLVAFSINTTVSSWPAVEAADRLVINFLAEGQQEISTRFATSGIDRFAAGGWHPLPSGEPVIDNCAGWIVGDVISRVPAGSSRLVILQARSAWRGEGRPLVYRDRGYHRLVEYEI</sequence>
<dbReference type="InterPro" id="IPR012349">
    <property type="entry name" value="Split_barrel_FMN-bd"/>
</dbReference>
<organism evidence="3 4">
    <name type="scientific">Naumannella halotolerans</name>
    <dbReference type="NCBI Taxonomy" id="993414"/>
    <lineage>
        <taxon>Bacteria</taxon>
        <taxon>Bacillati</taxon>
        <taxon>Actinomycetota</taxon>
        <taxon>Actinomycetes</taxon>
        <taxon>Propionibacteriales</taxon>
        <taxon>Propionibacteriaceae</taxon>
        <taxon>Naumannella</taxon>
    </lineage>
</organism>
<dbReference type="PANTHER" id="PTHR30466">
    <property type="entry name" value="FLAVIN REDUCTASE"/>
    <property type="match status" value="1"/>
</dbReference>
<dbReference type="RefSeq" id="WP_133753831.1">
    <property type="nucleotide sequence ID" value="NZ_SOAW01000001.1"/>
</dbReference>
<dbReference type="OrthoDB" id="9792858at2"/>
<reference evidence="3 4" key="1">
    <citation type="submission" date="2019-03" db="EMBL/GenBank/DDBJ databases">
        <title>Genomic Encyclopedia of Archaeal and Bacterial Type Strains, Phase II (KMG-II): from individual species to whole genera.</title>
        <authorList>
            <person name="Goeker M."/>
        </authorList>
    </citation>
    <scope>NUCLEOTIDE SEQUENCE [LARGE SCALE GENOMIC DNA]</scope>
    <source>
        <strain evidence="3 4">DSM 24323</strain>
    </source>
</reference>
<dbReference type="Pfam" id="PF01613">
    <property type="entry name" value="Flavin_Reduct"/>
    <property type="match status" value="1"/>
</dbReference>
<name>A0A4V3ENK4_9ACTN</name>
<evidence type="ECO:0000313" key="3">
    <source>
        <dbReference type="EMBL" id="TDT33288.1"/>
    </source>
</evidence>
<feature type="domain" description="Flavin reductase like" evidence="2">
    <location>
        <begin position="24"/>
        <end position="166"/>
    </location>
</feature>
<comment type="caution">
    <text evidence="3">The sequence shown here is derived from an EMBL/GenBank/DDBJ whole genome shotgun (WGS) entry which is preliminary data.</text>
</comment>
<dbReference type="EMBL" id="SOAW01000001">
    <property type="protein sequence ID" value="TDT33288.1"/>
    <property type="molecule type" value="Genomic_DNA"/>
</dbReference>
<evidence type="ECO:0000313" key="4">
    <source>
        <dbReference type="Proteomes" id="UP000295371"/>
    </source>
</evidence>
<dbReference type="GO" id="GO:0006208">
    <property type="term" value="P:pyrimidine nucleobase catabolic process"/>
    <property type="evidence" value="ECO:0007669"/>
    <property type="project" value="TreeGrafter"/>
</dbReference>
<evidence type="ECO:0000256" key="1">
    <source>
        <dbReference type="ARBA" id="ARBA00023002"/>
    </source>
</evidence>
<protein>
    <submittedName>
        <fullName evidence="3">Flavin reductase (DIM6/NTAB) family NADH-FMN oxidoreductase RutF</fullName>
    </submittedName>
</protein>
<dbReference type="SUPFAM" id="SSF50475">
    <property type="entry name" value="FMN-binding split barrel"/>
    <property type="match status" value="1"/>
</dbReference>
<evidence type="ECO:0000259" key="2">
    <source>
        <dbReference type="SMART" id="SM00903"/>
    </source>
</evidence>
<proteinExistence type="predicted"/>
<dbReference type="GO" id="GO:0010181">
    <property type="term" value="F:FMN binding"/>
    <property type="evidence" value="ECO:0007669"/>
    <property type="project" value="InterPro"/>
</dbReference>
<accession>A0A4V3ENK4</accession>
<dbReference type="PANTHER" id="PTHR30466:SF1">
    <property type="entry name" value="FMN REDUCTASE (NADH) RUTF"/>
    <property type="match status" value="1"/>
</dbReference>
<dbReference type="InterPro" id="IPR050268">
    <property type="entry name" value="NADH-dep_flavin_reductase"/>
</dbReference>
<keyword evidence="1" id="KW-0560">Oxidoreductase</keyword>
<dbReference type="AlphaFoldDB" id="A0A4V3ENK4"/>
<dbReference type="GO" id="GO:0042602">
    <property type="term" value="F:riboflavin reductase (NADPH) activity"/>
    <property type="evidence" value="ECO:0007669"/>
    <property type="project" value="TreeGrafter"/>
</dbReference>
<dbReference type="SMART" id="SM00903">
    <property type="entry name" value="Flavin_Reduct"/>
    <property type="match status" value="1"/>
</dbReference>
<gene>
    <name evidence="3" type="ORF">CLV29_0895</name>
</gene>